<dbReference type="GO" id="GO:0030145">
    <property type="term" value="F:manganese ion binding"/>
    <property type="evidence" value="ECO:0007669"/>
    <property type="project" value="UniProtKB-UniRule"/>
</dbReference>
<dbReference type="InterPro" id="IPR000422">
    <property type="entry name" value="DHBP_synthase_RibB"/>
</dbReference>
<dbReference type="HAMAP" id="MF_00180">
    <property type="entry name" value="RibB"/>
    <property type="match status" value="1"/>
</dbReference>
<feature type="binding site" evidence="14">
    <location>
        <begin position="140"/>
        <end position="144"/>
    </location>
    <ligand>
        <name>D-ribulose 5-phosphate</name>
        <dbReference type="ChEBI" id="CHEBI:58121"/>
    </ligand>
</feature>
<comment type="cofactor">
    <cofactor evidence="2">
        <name>Mn(2+)</name>
        <dbReference type="ChEBI" id="CHEBI:29035"/>
    </cofactor>
</comment>
<comment type="cofactor">
    <cofactor evidence="14 15">
        <name>Mg(2+)</name>
        <dbReference type="ChEBI" id="CHEBI:18420"/>
    </cofactor>
    <cofactor evidence="14 15">
        <name>Mn(2+)</name>
        <dbReference type="ChEBI" id="CHEBI:29035"/>
    </cofactor>
    <text evidence="14 15">Binds 2 divalent metal cations per subunit. Magnesium or manganese.</text>
</comment>
<feature type="binding site" evidence="14">
    <location>
        <position position="32"/>
    </location>
    <ligand>
        <name>D-ribulose 5-phosphate</name>
        <dbReference type="ChEBI" id="CHEBI:58121"/>
    </ligand>
</feature>
<evidence type="ECO:0000256" key="5">
    <source>
        <dbReference type="ARBA" id="ARBA00005520"/>
    </source>
</evidence>
<organism evidence="16 18">
    <name type="scientific">Burkholderia latens</name>
    <dbReference type="NCBI Taxonomy" id="488446"/>
    <lineage>
        <taxon>Bacteria</taxon>
        <taxon>Pseudomonadati</taxon>
        <taxon>Pseudomonadota</taxon>
        <taxon>Betaproteobacteria</taxon>
        <taxon>Burkholderiales</taxon>
        <taxon>Burkholderiaceae</taxon>
        <taxon>Burkholderia</taxon>
        <taxon>Burkholderia cepacia complex</taxon>
    </lineage>
</organism>
<dbReference type="EC" id="4.1.99.12" evidence="7 14"/>
<dbReference type="GO" id="GO:0016787">
    <property type="term" value="F:hydrolase activity"/>
    <property type="evidence" value="ECO:0007669"/>
    <property type="project" value="UniProtKB-KW"/>
</dbReference>
<evidence type="ECO:0000256" key="15">
    <source>
        <dbReference type="RuleBase" id="RU003843"/>
    </source>
</evidence>
<gene>
    <name evidence="14 16" type="primary">ribB</name>
    <name evidence="17" type="ORF">BLA24064_04372</name>
    <name evidence="16" type="ORF">F7R21_10405</name>
</gene>
<comment type="pathway">
    <text evidence="4 14 15">Cofactor biosynthesis; riboflavin biosynthesis; 2-hydroxy-3-oxobutyl phosphate from D-ribulose 5-phosphate: step 1/1.</text>
</comment>
<proteinExistence type="inferred from homology"/>
<evidence type="ECO:0000256" key="10">
    <source>
        <dbReference type="ARBA" id="ARBA00022723"/>
    </source>
</evidence>
<feature type="binding site" evidence="14">
    <location>
        <position position="28"/>
    </location>
    <ligand>
        <name>Mg(2+)</name>
        <dbReference type="ChEBI" id="CHEBI:18420"/>
        <label>2</label>
    </ligand>
</feature>
<keyword evidence="10 14" id="KW-0479">Metal-binding</keyword>
<dbReference type="NCBIfam" id="TIGR00506">
    <property type="entry name" value="ribB"/>
    <property type="match status" value="1"/>
</dbReference>
<reference evidence="16 18" key="1">
    <citation type="submission" date="2019-09" db="EMBL/GenBank/DDBJ databases">
        <title>Draft genome sequences of 48 bacterial type strains from the CCUG.</title>
        <authorList>
            <person name="Tunovic T."/>
            <person name="Pineiro-Iglesias B."/>
            <person name="Unosson C."/>
            <person name="Inganas E."/>
            <person name="Ohlen M."/>
            <person name="Cardew S."/>
            <person name="Jensie-Markopoulos S."/>
            <person name="Salva-Serra F."/>
            <person name="Jaen-Luchoro D."/>
            <person name="Karlsson R."/>
            <person name="Svensson-Stadler L."/>
            <person name="Chun J."/>
            <person name="Moore E."/>
        </authorList>
    </citation>
    <scope>NUCLEOTIDE SEQUENCE [LARGE SCALE GENOMIC DNA]</scope>
    <source>
        <strain evidence="16 18">CCUG 54555</strain>
    </source>
</reference>
<keyword evidence="11 14" id="KW-0460">Magnesium</keyword>
<evidence type="ECO:0000256" key="6">
    <source>
        <dbReference type="ARBA" id="ARBA00008976"/>
    </source>
</evidence>
<dbReference type="OrthoDB" id="9793111at2"/>
<evidence type="ECO:0000256" key="12">
    <source>
        <dbReference type="ARBA" id="ARBA00023211"/>
    </source>
</evidence>
<keyword evidence="9 14" id="KW-0686">Riboflavin biosynthesis</keyword>
<dbReference type="InterPro" id="IPR017945">
    <property type="entry name" value="DHBP_synth_RibB-like_a/b_dom"/>
</dbReference>
<dbReference type="Proteomes" id="UP000430232">
    <property type="component" value="Unassembled WGS sequence"/>
</dbReference>
<dbReference type="SUPFAM" id="SSF55821">
    <property type="entry name" value="YrdC/RibB"/>
    <property type="match status" value="1"/>
</dbReference>
<comment type="function">
    <text evidence="3 14 15">Catalyzes the conversion of D-ribulose 5-phosphate to formate and 3,4-dihydroxy-2-butanone 4-phosphate.</text>
</comment>
<evidence type="ECO:0000256" key="4">
    <source>
        <dbReference type="ARBA" id="ARBA00004904"/>
    </source>
</evidence>
<dbReference type="AlphaFoldDB" id="A0A6H9STJ3"/>
<dbReference type="PANTHER" id="PTHR21327">
    <property type="entry name" value="GTP CYCLOHYDROLASE II-RELATED"/>
    <property type="match status" value="1"/>
</dbReference>
<feature type="site" description="Essential for catalytic activity" evidence="14">
    <location>
        <position position="164"/>
    </location>
</feature>
<evidence type="ECO:0000256" key="1">
    <source>
        <dbReference type="ARBA" id="ARBA00000141"/>
    </source>
</evidence>
<dbReference type="PANTHER" id="PTHR21327:SF18">
    <property type="entry name" value="3,4-DIHYDROXY-2-BUTANONE 4-PHOSPHATE SYNTHASE"/>
    <property type="match status" value="1"/>
</dbReference>
<evidence type="ECO:0000313" key="18">
    <source>
        <dbReference type="Proteomes" id="UP000430232"/>
    </source>
</evidence>
<dbReference type="RefSeq" id="WP_151064238.1">
    <property type="nucleotide sequence ID" value="NZ_CABVPL010000037.1"/>
</dbReference>
<dbReference type="EMBL" id="CABVPL010000037">
    <property type="protein sequence ID" value="VWB92005.1"/>
    <property type="molecule type" value="Genomic_DNA"/>
</dbReference>
<dbReference type="GO" id="GO:0005829">
    <property type="term" value="C:cytosol"/>
    <property type="evidence" value="ECO:0007669"/>
    <property type="project" value="TreeGrafter"/>
</dbReference>
<evidence type="ECO:0000256" key="13">
    <source>
        <dbReference type="ARBA" id="ARBA00023239"/>
    </source>
</evidence>
<keyword evidence="12 14" id="KW-0464">Manganese</keyword>
<evidence type="ECO:0000256" key="11">
    <source>
        <dbReference type="ARBA" id="ARBA00022842"/>
    </source>
</evidence>
<feature type="binding site" evidence="14">
    <location>
        <position position="28"/>
    </location>
    <ligand>
        <name>Mg(2+)</name>
        <dbReference type="ChEBI" id="CHEBI:18420"/>
        <label>1</label>
    </ligand>
</feature>
<dbReference type="Gene3D" id="3.90.870.10">
    <property type="entry name" value="DHBP synthase"/>
    <property type="match status" value="1"/>
</dbReference>
<dbReference type="FunFam" id="3.90.870.10:FF:000001">
    <property type="entry name" value="Riboflavin biosynthesis protein RibBA"/>
    <property type="match status" value="1"/>
</dbReference>
<dbReference type="GO" id="GO:0008686">
    <property type="term" value="F:3,4-dihydroxy-2-butanone-4-phosphate synthase activity"/>
    <property type="evidence" value="ECO:0007669"/>
    <property type="project" value="UniProtKB-UniRule"/>
</dbReference>
<dbReference type="GO" id="GO:0009231">
    <property type="term" value="P:riboflavin biosynthetic process"/>
    <property type="evidence" value="ECO:0007669"/>
    <property type="project" value="UniProtKB-UniRule"/>
</dbReference>
<dbReference type="UniPathway" id="UPA00275">
    <property type="reaction ID" value="UER00399"/>
</dbReference>
<comment type="similarity">
    <text evidence="5">In the N-terminal section; belongs to the DHBP synthase family.</text>
</comment>
<evidence type="ECO:0000256" key="3">
    <source>
        <dbReference type="ARBA" id="ARBA00002284"/>
    </source>
</evidence>
<keyword evidence="18" id="KW-1185">Reference proteome</keyword>
<comment type="similarity">
    <text evidence="6">In the C-terminal section; belongs to the GTP cyclohydrolase II family.</text>
</comment>
<comment type="catalytic activity">
    <reaction evidence="1 14 15">
        <text>D-ribulose 5-phosphate = (2S)-2-hydroxy-3-oxobutyl phosphate + formate + H(+)</text>
        <dbReference type="Rhea" id="RHEA:18457"/>
        <dbReference type="ChEBI" id="CHEBI:15378"/>
        <dbReference type="ChEBI" id="CHEBI:15740"/>
        <dbReference type="ChEBI" id="CHEBI:58121"/>
        <dbReference type="ChEBI" id="CHEBI:58830"/>
        <dbReference type="EC" id="4.1.99.12"/>
    </reaction>
</comment>
<keyword evidence="13 14" id="KW-0456">Lyase</keyword>
<keyword evidence="17" id="KW-0378">Hydrolase</keyword>
<evidence type="ECO:0000313" key="17">
    <source>
        <dbReference type="EMBL" id="VWB92005.1"/>
    </source>
</evidence>
<comment type="similarity">
    <text evidence="14 15">Belongs to the DHBP synthase family.</text>
</comment>
<evidence type="ECO:0000256" key="2">
    <source>
        <dbReference type="ARBA" id="ARBA00001936"/>
    </source>
</evidence>
<reference evidence="17 19" key="2">
    <citation type="submission" date="2019-09" db="EMBL/GenBank/DDBJ databases">
        <authorList>
            <person name="Depoorter E."/>
        </authorList>
    </citation>
    <scope>NUCLEOTIDE SEQUENCE [LARGE SCALE GENOMIC DNA]</scope>
    <source>
        <strain evidence="17">LMG 24064</strain>
    </source>
</reference>
<evidence type="ECO:0000256" key="7">
    <source>
        <dbReference type="ARBA" id="ARBA00012153"/>
    </source>
</evidence>
<dbReference type="EMBL" id="VZOJ01000021">
    <property type="protein sequence ID" value="KAB0642703.1"/>
    <property type="molecule type" value="Genomic_DNA"/>
</dbReference>
<feature type="site" description="Essential for catalytic activity" evidence="14">
    <location>
        <position position="126"/>
    </location>
</feature>
<feature type="binding site" evidence="14">
    <location>
        <position position="143"/>
    </location>
    <ligand>
        <name>Mg(2+)</name>
        <dbReference type="ChEBI" id="CHEBI:18420"/>
        <label>2</label>
    </ligand>
</feature>
<feature type="binding site" evidence="14">
    <location>
        <begin position="27"/>
        <end position="28"/>
    </location>
    <ligand>
        <name>D-ribulose 5-phosphate</name>
        <dbReference type="ChEBI" id="CHEBI:58121"/>
    </ligand>
</feature>
<comment type="subunit">
    <text evidence="14 15">Homodimer.</text>
</comment>
<name>A0A6H9STJ3_9BURK</name>
<evidence type="ECO:0000256" key="8">
    <source>
        <dbReference type="ARBA" id="ARBA00018836"/>
    </source>
</evidence>
<evidence type="ECO:0000256" key="9">
    <source>
        <dbReference type="ARBA" id="ARBA00022619"/>
    </source>
</evidence>
<dbReference type="GeneID" id="99791654"/>
<evidence type="ECO:0000313" key="16">
    <source>
        <dbReference type="EMBL" id="KAB0642703.1"/>
    </source>
</evidence>
<evidence type="ECO:0000256" key="14">
    <source>
        <dbReference type="HAMAP-Rule" id="MF_00180"/>
    </source>
</evidence>
<accession>A0A6H9STJ3</accession>
<dbReference type="Pfam" id="PF00926">
    <property type="entry name" value="DHBP_synthase"/>
    <property type="match status" value="1"/>
</dbReference>
<protein>
    <recommendedName>
        <fullName evidence="8 14">3,4-dihydroxy-2-butanone 4-phosphate synthase</fullName>
        <shortName evidence="14 15">DHBP synthase</shortName>
        <ecNumber evidence="7 14">4.1.99.12</ecNumber>
    </recommendedName>
</protein>
<sequence>MNMDRIEDAREAMARGSIVVVVDDEDRENEGDLILAAEHATPEAIAFMVRYTSGMLCVALAGERLDELELPLMVERNTDSMKTAYTITVDYRHGTTTGISAADRAATIRALVDERATAGDFSRPGHVFPLRAVPGGVLHRQGHTEAAVDLARLAGLRPGAVLAEVVNDNGTMARRPELQAFARLHGLPIVSIADLVTYRSRKTNVRHESATVFSTIPCTFLA</sequence>
<dbReference type="GO" id="GO:0000287">
    <property type="term" value="F:magnesium ion binding"/>
    <property type="evidence" value="ECO:0007669"/>
    <property type="project" value="UniProtKB-UniRule"/>
</dbReference>
<dbReference type="Proteomes" id="UP000494222">
    <property type="component" value="Unassembled WGS sequence"/>
</dbReference>
<evidence type="ECO:0000313" key="19">
    <source>
        <dbReference type="Proteomes" id="UP000494222"/>
    </source>
</evidence>